<evidence type="ECO:0000256" key="4">
    <source>
        <dbReference type="ARBA" id="ARBA00022529"/>
    </source>
</evidence>
<evidence type="ECO:0000313" key="10">
    <source>
        <dbReference type="Proteomes" id="UP000694389"/>
    </source>
</evidence>
<comment type="subcellular location">
    <subcellularLocation>
        <location evidence="1">Secreted</location>
    </subcellularLocation>
</comment>
<dbReference type="InterPro" id="IPR012515">
    <property type="entry name" value="Antimicrobial12"/>
</dbReference>
<dbReference type="Proteomes" id="UP000694389">
    <property type="component" value="Unassembled WGS sequence"/>
</dbReference>
<organism evidence="9 10">
    <name type="scientific">Dicentrarchus labrax</name>
    <name type="common">European seabass</name>
    <name type="synonym">Morone labrax</name>
    <dbReference type="NCBI Taxonomy" id="13489"/>
    <lineage>
        <taxon>Eukaryota</taxon>
        <taxon>Metazoa</taxon>
        <taxon>Chordata</taxon>
        <taxon>Craniata</taxon>
        <taxon>Vertebrata</taxon>
        <taxon>Euteleostomi</taxon>
        <taxon>Actinopterygii</taxon>
        <taxon>Neopterygii</taxon>
        <taxon>Teleostei</taxon>
        <taxon>Neoteleostei</taxon>
        <taxon>Acanthomorphata</taxon>
        <taxon>Eupercaria</taxon>
        <taxon>Moronidae</taxon>
        <taxon>Dicentrarchus</taxon>
    </lineage>
</organism>
<keyword evidence="10" id="KW-1185">Reference proteome</keyword>
<feature type="region of interest" description="Disordered" evidence="7">
    <location>
        <begin position="48"/>
        <end position="76"/>
    </location>
</feature>
<evidence type="ECO:0000256" key="1">
    <source>
        <dbReference type="ARBA" id="ARBA00004613"/>
    </source>
</evidence>
<evidence type="ECO:0000256" key="7">
    <source>
        <dbReference type="SAM" id="MobiDB-lite"/>
    </source>
</evidence>
<keyword evidence="4" id="KW-0929">Antimicrobial</keyword>
<dbReference type="GeneID" id="127368708"/>
<feature type="chain" id="PRO_5034606563" evidence="8">
    <location>
        <begin position="23"/>
        <end position="76"/>
    </location>
</feature>
<dbReference type="OrthoDB" id="8949506at2759"/>
<dbReference type="GO" id="GO:0005576">
    <property type="term" value="C:extracellular region"/>
    <property type="evidence" value="ECO:0007669"/>
    <property type="project" value="UniProtKB-SubCell"/>
</dbReference>
<dbReference type="Pfam" id="PF08107">
    <property type="entry name" value="Antimicrobial12"/>
    <property type="match status" value="1"/>
</dbReference>
<reference evidence="9" key="2">
    <citation type="submission" date="2025-09" db="UniProtKB">
        <authorList>
            <consortium name="Ensembl"/>
        </authorList>
    </citation>
    <scope>IDENTIFICATION</scope>
</reference>
<evidence type="ECO:0000256" key="6">
    <source>
        <dbReference type="ARBA" id="ARBA00023022"/>
    </source>
</evidence>
<keyword evidence="5" id="KW-0027">Amidation</keyword>
<keyword evidence="8" id="KW-0732">Signal</keyword>
<keyword evidence="6" id="KW-0044">Antibiotic</keyword>
<gene>
    <name evidence="9" type="primary">LOC127368708</name>
</gene>
<protein>
    <submittedName>
        <fullName evidence="9">Uncharacterized protein</fullName>
    </submittedName>
</protein>
<feature type="compositionally biased region" description="Low complexity" evidence="7">
    <location>
        <begin position="48"/>
        <end position="59"/>
    </location>
</feature>
<evidence type="ECO:0000256" key="8">
    <source>
        <dbReference type="SAM" id="SignalP"/>
    </source>
</evidence>
<evidence type="ECO:0000256" key="2">
    <source>
        <dbReference type="ARBA" id="ARBA00007419"/>
    </source>
</evidence>
<dbReference type="OMA" id="HAGKAIH"/>
<dbReference type="GeneTree" id="ENSGT00940000177326"/>
<dbReference type="RefSeq" id="XP_051265760.1">
    <property type="nucleotide sequence ID" value="XM_051409800.1"/>
</dbReference>
<accession>A0A8C4DTV8</accession>
<comment type="similarity">
    <text evidence="2">Belongs to the pleurocidin family.</text>
</comment>
<evidence type="ECO:0000256" key="3">
    <source>
        <dbReference type="ARBA" id="ARBA00022525"/>
    </source>
</evidence>
<feature type="signal peptide" evidence="8">
    <location>
        <begin position="1"/>
        <end position="22"/>
    </location>
</feature>
<sequence length="76" mass="8605">MKCTAAFVVLSMVVFMAEPGECFLGMLIHGAIHTVGHLFGGHDKAELQQEQQELQQQQEQLDKRSIDYNPGRPHFH</sequence>
<keyword evidence="3" id="KW-0964">Secreted</keyword>
<dbReference type="GO" id="GO:0042742">
    <property type="term" value="P:defense response to bacterium"/>
    <property type="evidence" value="ECO:0007669"/>
    <property type="project" value="UniProtKB-KW"/>
</dbReference>
<name>A0A8C4DTV8_DICLA</name>
<proteinExistence type="inferred from homology"/>
<evidence type="ECO:0000313" key="9">
    <source>
        <dbReference type="Ensembl" id="ENSDLAP00005008767.1"/>
    </source>
</evidence>
<dbReference type="Ensembl" id="ENSDLAT00005009623.2">
    <property type="protein sequence ID" value="ENSDLAP00005008767.1"/>
    <property type="gene ID" value="ENSDLAG00005004671.2"/>
</dbReference>
<evidence type="ECO:0000256" key="5">
    <source>
        <dbReference type="ARBA" id="ARBA00022815"/>
    </source>
</evidence>
<reference evidence="9" key="1">
    <citation type="submission" date="2025-08" db="UniProtKB">
        <authorList>
            <consortium name="Ensembl"/>
        </authorList>
    </citation>
    <scope>IDENTIFICATION</scope>
</reference>
<dbReference type="AlphaFoldDB" id="A0A8C4DTV8"/>